<evidence type="ECO:0000256" key="1">
    <source>
        <dbReference type="SAM" id="Coils"/>
    </source>
</evidence>
<proteinExistence type="predicted"/>
<dbReference type="AlphaFoldDB" id="A0AA88P2Z9"/>
<reference evidence="2" key="1">
    <citation type="submission" date="2023-08" db="EMBL/GenBank/DDBJ databases">
        <title>Chromosome-level Genome Assembly of mud carp (Cirrhinus molitorella).</title>
        <authorList>
            <person name="Liu H."/>
        </authorList>
    </citation>
    <scope>NUCLEOTIDE SEQUENCE</scope>
    <source>
        <strain evidence="2">Prfri</strain>
        <tissue evidence="2">Muscle</tissue>
    </source>
</reference>
<evidence type="ECO:0000313" key="3">
    <source>
        <dbReference type="Proteomes" id="UP001187343"/>
    </source>
</evidence>
<accession>A0AA88P2Z9</accession>
<dbReference type="Proteomes" id="UP001187343">
    <property type="component" value="Unassembled WGS sequence"/>
</dbReference>
<feature type="coiled-coil region" evidence="1">
    <location>
        <begin position="40"/>
        <end position="67"/>
    </location>
</feature>
<dbReference type="EMBL" id="JAUYZG010000024">
    <property type="protein sequence ID" value="KAK2869788.1"/>
    <property type="molecule type" value="Genomic_DNA"/>
</dbReference>
<sequence length="113" mass="13355">MVYRMVLSVLVVLEHVDEVVFIQTRSKTDRKCKGDDTFELHSVQVELEAVEKQIRQLLERQAELRAALESSRRCWSSTVHVTLKHSWNQVNIQKIILLEHYRLYRSLPIPNMP</sequence>
<name>A0AA88P2Z9_9TELE</name>
<keyword evidence="1" id="KW-0175">Coiled coil</keyword>
<comment type="caution">
    <text evidence="2">The sequence shown here is derived from an EMBL/GenBank/DDBJ whole genome shotgun (WGS) entry which is preliminary data.</text>
</comment>
<organism evidence="2 3">
    <name type="scientific">Cirrhinus molitorella</name>
    <name type="common">mud carp</name>
    <dbReference type="NCBI Taxonomy" id="172907"/>
    <lineage>
        <taxon>Eukaryota</taxon>
        <taxon>Metazoa</taxon>
        <taxon>Chordata</taxon>
        <taxon>Craniata</taxon>
        <taxon>Vertebrata</taxon>
        <taxon>Euteleostomi</taxon>
        <taxon>Actinopterygii</taxon>
        <taxon>Neopterygii</taxon>
        <taxon>Teleostei</taxon>
        <taxon>Ostariophysi</taxon>
        <taxon>Cypriniformes</taxon>
        <taxon>Cyprinidae</taxon>
        <taxon>Labeoninae</taxon>
        <taxon>Labeonini</taxon>
        <taxon>Cirrhinus</taxon>
    </lineage>
</organism>
<gene>
    <name evidence="2" type="ORF">Q8A67_024180</name>
</gene>
<protein>
    <submittedName>
        <fullName evidence="2">Uncharacterized protein</fullName>
    </submittedName>
</protein>
<evidence type="ECO:0000313" key="2">
    <source>
        <dbReference type="EMBL" id="KAK2869788.1"/>
    </source>
</evidence>
<keyword evidence="3" id="KW-1185">Reference proteome</keyword>